<dbReference type="PROSITE" id="PS50850">
    <property type="entry name" value="MFS"/>
    <property type="match status" value="1"/>
</dbReference>
<feature type="transmembrane region" description="Helical" evidence="7">
    <location>
        <begin position="24"/>
        <end position="47"/>
    </location>
</feature>
<feature type="transmembrane region" description="Helical" evidence="7">
    <location>
        <begin position="92"/>
        <end position="119"/>
    </location>
</feature>
<dbReference type="Gene3D" id="1.20.1250.20">
    <property type="entry name" value="MFS general substrate transporter like domains"/>
    <property type="match status" value="1"/>
</dbReference>
<keyword evidence="5 7" id="KW-1133">Transmembrane helix</keyword>
<reference evidence="9 10" key="1">
    <citation type="submission" date="2020-03" db="EMBL/GenBank/DDBJ databases">
        <title>Draft genome sequence of environmentally isolated cultures.</title>
        <authorList>
            <person name="Wilson H.S."/>
            <person name="De Leon M.E."/>
        </authorList>
    </citation>
    <scope>NUCLEOTIDE SEQUENCE [LARGE SCALE GENOMIC DNA]</scope>
    <source>
        <strain evidence="9 10">HSC-31F16</strain>
    </source>
</reference>
<feature type="transmembrane region" description="Helical" evidence="7">
    <location>
        <begin position="176"/>
        <end position="196"/>
    </location>
</feature>
<evidence type="ECO:0000313" key="10">
    <source>
        <dbReference type="Proteomes" id="UP001515641"/>
    </source>
</evidence>
<gene>
    <name evidence="9" type="ORF">HA052_01750</name>
</gene>
<evidence type="ECO:0000256" key="6">
    <source>
        <dbReference type="ARBA" id="ARBA00023136"/>
    </source>
</evidence>
<feature type="transmembrane region" description="Helical" evidence="7">
    <location>
        <begin position="382"/>
        <end position="402"/>
    </location>
</feature>
<dbReference type="PANTHER" id="PTHR23517">
    <property type="entry name" value="RESISTANCE PROTEIN MDTM, PUTATIVE-RELATED-RELATED"/>
    <property type="match status" value="1"/>
</dbReference>
<organism evidence="9 10">
    <name type="scientific">Chromobacterium fluminis</name>
    <dbReference type="NCBI Taxonomy" id="3044269"/>
    <lineage>
        <taxon>Bacteria</taxon>
        <taxon>Pseudomonadati</taxon>
        <taxon>Pseudomonadota</taxon>
        <taxon>Betaproteobacteria</taxon>
        <taxon>Neisseriales</taxon>
        <taxon>Chromobacteriaceae</taxon>
        <taxon>Chromobacterium</taxon>
    </lineage>
</organism>
<dbReference type="SUPFAM" id="SSF103473">
    <property type="entry name" value="MFS general substrate transporter"/>
    <property type="match status" value="1"/>
</dbReference>
<keyword evidence="6 7" id="KW-0472">Membrane</keyword>
<keyword evidence="2" id="KW-0813">Transport</keyword>
<accession>A0ABX0KWN6</accession>
<sequence length="428" mass="46411">MSRPQPAPWLKRLLSPYRGLPATVYIQVLCSLINNIGGISKLFLPLYLRESYQLGYTQIGLMMAAYGAGALLGSLNGGALSDRFDGRKLATLFLSVSGLCLLLLALAIPLWLFAPVLLVSGFADGAFRPVNLRLALEPCLPRQRAVAQGMLRVAFNLGVAGAGLLSGSLATIGYGWVYAANAAATLSAALWLAWAYRRAGSASIHQAALETAEATAEALVGPWRDLPFLRMLLALMLMTAVFDQIYVTLGLFLREHYQLGPQWMGYLFTLNGLMVVALQIPISRRILDWGLLASTQAGVLLTGFAFLWLTVGQGALWAVLMMTTLTLGELLISPCYTMLVMHRSEGRLRGRYLGLYNAVWQGRTLFAPALGTWLYGAVGGVALWWLCAAAVCLSALIQQAALRAMLGRDPEPLSQNLFKVSRARGEND</sequence>
<feature type="transmembrane region" description="Helical" evidence="7">
    <location>
        <begin position="232"/>
        <end position="251"/>
    </location>
</feature>
<feature type="transmembrane region" description="Helical" evidence="7">
    <location>
        <begin position="59"/>
        <end position="80"/>
    </location>
</feature>
<dbReference type="EMBL" id="JAAOMA010000002">
    <property type="protein sequence ID" value="NHR03910.1"/>
    <property type="molecule type" value="Genomic_DNA"/>
</dbReference>
<feature type="transmembrane region" description="Helical" evidence="7">
    <location>
        <begin position="315"/>
        <end position="341"/>
    </location>
</feature>
<keyword evidence="10" id="KW-1185">Reference proteome</keyword>
<dbReference type="Pfam" id="PF07690">
    <property type="entry name" value="MFS_1"/>
    <property type="match status" value="1"/>
</dbReference>
<keyword evidence="4 7" id="KW-0812">Transmembrane</keyword>
<evidence type="ECO:0000313" key="9">
    <source>
        <dbReference type="EMBL" id="NHR03910.1"/>
    </source>
</evidence>
<feature type="domain" description="Major facilitator superfamily (MFS) profile" evidence="8">
    <location>
        <begin position="23"/>
        <end position="406"/>
    </location>
</feature>
<comment type="caution">
    <text evidence="9">The sequence shown here is derived from an EMBL/GenBank/DDBJ whole genome shotgun (WGS) entry which is preliminary data.</text>
</comment>
<name>A0ABX0KWN6_9NEIS</name>
<feature type="transmembrane region" description="Helical" evidence="7">
    <location>
        <begin position="263"/>
        <end position="282"/>
    </location>
</feature>
<comment type="subcellular location">
    <subcellularLocation>
        <location evidence="1">Cell membrane</location>
        <topology evidence="1">Multi-pass membrane protein</topology>
    </subcellularLocation>
</comment>
<feature type="transmembrane region" description="Helical" evidence="7">
    <location>
        <begin position="353"/>
        <end position="376"/>
    </location>
</feature>
<dbReference type="InterPro" id="IPR020846">
    <property type="entry name" value="MFS_dom"/>
</dbReference>
<feature type="transmembrane region" description="Helical" evidence="7">
    <location>
        <begin position="289"/>
        <end position="309"/>
    </location>
</feature>
<evidence type="ECO:0000256" key="1">
    <source>
        <dbReference type="ARBA" id="ARBA00004651"/>
    </source>
</evidence>
<keyword evidence="3" id="KW-1003">Cell membrane</keyword>
<dbReference type="PANTHER" id="PTHR23517:SF3">
    <property type="entry name" value="INTEGRAL MEMBRANE TRANSPORT PROTEIN"/>
    <property type="match status" value="1"/>
</dbReference>
<dbReference type="RefSeq" id="WP_166450555.1">
    <property type="nucleotide sequence ID" value="NZ_JAAOMA010000002.1"/>
</dbReference>
<evidence type="ECO:0000256" key="5">
    <source>
        <dbReference type="ARBA" id="ARBA00022989"/>
    </source>
</evidence>
<evidence type="ECO:0000259" key="8">
    <source>
        <dbReference type="PROSITE" id="PS50850"/>
    </source>
</evidence>
<proteinExistence type="predicted"/>
<dbReference type="InterPro" id="IPR050171">
    <property type="entry name" value="MFS_Transporters"/>
</dbReference>
<dbReference type="Proteomes" id="UP001515641">
    <property type="component" value="Unassembled WGS sequence"/>
</dbReference>
<evidence type="ECO:0000256" key="3">
    <source>
        <dbReference type="ARBA" id="ARBA00022475"/>
    </source>
</evidence>
<protein>
    <submittedName>
        <fullName evidence="9">MFS transporter</fullName>
    </submittedName>
</protein>
<dbReference type="InterPro" id="IPR036259">
    <property type="entry name" value="MFS_trans_sf"/>
</dbReference>
<evidence type="ECO:0000256" key="4">
    <source>
        <dbReference type="ARBA" id="ARBA00022692"/>
    </source>
</evidence>
<dbReference type="InterPro" id="IPR011701">
    <property type="entry name" value="MFS"/>
</dbReference>
<evidence type="ECO:0000256" key="7">
    <source>
        <dbReference type="SAM" id="Phobius"/>
    </source>
</evidence>
<evidence type="ECO:0000256" key="2">
    <source>
        <dbReference type="ARBA" id="ARBA00022448"/>
    </source>
</evidence>